<keyword evidence="3" id="KW-0808">Transferase</keyword>
<dbReference type="Gene3D" id="3.40.640.10">
    <property type="entry name" value="Type I PLP-dependent aspartate aminotransferase-like (Major domain)"/>
    <property type="match status" value="1"/>
</dbReference>
<keyword evidence="6" id="KW-1185">Reference proteome</keyword>
<dbReference type="NCBIfam" id="TIGR03539">
    <property type="entry name" value="DapC_actino"/>
    <property type="match status" value="1"/>
</dbReference>
<evidence type="ECO:0000313" key="5">
    <source>
        <dbReference type="EMBL" id="GAA5042354.1"/>
    </source>
</evidence>
<dbReference type="InterPro" id="IPR004839">
    <property type="entry name" value="Aminotransferase_I/II_large"/>
</dbReference>
<keyword evidence="2" id="KW-0032">Aminotransferase</keyword>
<dbReference type="InterPro" id="IPR019880">
    <property type="entry name" value="OxyQ"/>
</dbReference>
<evidence type="ECO:0000256" key="1">
    <source>
        <dbReference type="ARBA" id="ARBA00001933"/>
    </source>
</evidence>
<gene>
    <name evidence="5" type="primary">dapC</name>
    <name evidence="5" type="ORF">GCM10023318_02540</name>
</gene>
<feature type="domain" description="Aminotransferase class I/classII large" evidence="4">
    <location>
        <begin position="36"/>
        <end position="368"/>
    </location>
</feature>
<dbReference type="CDD" id="cd00609">
    <property type="entry name" value="AAT_like"/>
    <property type="match status" value="1"/>
</dbReference>
<dbReference type="PANTHER" id="PTHR42832">
    <property type="entry name" value="AMINO ACID AMINOTRANSFERASE"/>
    <property type="match status" value="1"/>
</dbReference>
<dbReference type="Gene3D" id="3.90.1150.10">
    <property type="entry name" value="Aspartate Aminotransferase, domain 1"/>
    <property type="match status" value="1"/>
</dbReference>
<sequence>MPVASRRRVSELLPEFPWDTIASAKAKAAAHPGGIVDLSVGTPVDPVDPLIRTALASVSEVPGYPTTHGTVELRTAAVEAMKRRFGLAGLDPSAVLPVIGTKELIAGLPQLLGLGAQDLVVIPEVAYPTYEVGALLAGAEVLRADGLTRIGPRKPALIFLNSPSNPTGRVLGVEHLRKVVEFARARDVIVASDECYLGLTWEGTAPSILDDAVSGGDHTNLLAVHSLSKTSNLASYRAGFVTGDPELVRELLAVRKHAGMMVPLPIQAAMTAALGDDTHEARQRERYRARREVLRKALEQAGFRVDDSVAGLYLWSTRGEPCRATLDWLAERGILAAPGDFYGPSGVEHVRVALTATDERIAAAVERLRD</sequence>
<dbReference type="Pfam" id="PF00155">
    <property type="entry name" value="Aminotran_1_2"/>
    <property type="match status" value="1"/>
</dbReference>
<dbReference type="InterPro" id="IPR050881">
    <property type="entry name" value="LL-DAP_aminotransferase"/>
</dbReference>
<organism evidence="5 6">
    <name type="scientific">Nocardia callitridis</name>
    <dbReference type="NCBI Taxonomy" id="648753"/>
    <lineage>
        <taxon>Bacteria</taxon>
        <taxon>Bacillati</taxon>
        <taxon>Actinomycetota</taxon>
        <taxon>Actinomycetes</taxon>
        <taxon>Mycobacteriales</taxon>
        <taxon>Nocardiaceae</taxon>
        <taxon>Nocardia</taxon>
    </lineage>
</organism>
<dbReference type="InterPro" id="IPR015421">
    <property type="entry name" value="PyrdxlP-dep_Trfase_major"/>
</dbReference>
<dbReference type="RefSeq" id="WP_345493095.1">
    <property type="nucleotide sequence ID" value="NZ_BAABJM010000001.1"/>
</dbReference>
<dbReference type="SUPFAM" id="SSF53383">
    <property type="entry name" value="PLP-dependent transferases"/>
    <property type="match status" value="1"/>
</dbReference>
<reference evidence="6" key="1">
    <citation type="journal article" date="2019" name="Int. J. Syst. Evol. Microbiol.">
        <title>The Global Catalogue of Microorganisms (GCM) 10K type strain sequencing project: providing services to taxonomists for standard genome sequencing and annotation.</title>
        <authorList>
            <consortium name="The Broad Institute Genomics Platform"/>
            <consortium name="The Broad Institute Genome Sequencing Center for Infectious Disease"/>
            <person name="Wu L."/>
            <person name="Ma J."/>
        </authorList>
    </citation>
    <scope>NUCLEOTIDE SEQUENCE [LARGE SCALE GENOMIC DNA]</scope>
    <source>
        <strain evidence="6">JCM 18298</strain>
    </source>
</reference>
<proteinExistence type="predicted"/>
<accession>A0ABP9JT75</accession>
<dbReference type="InterPro" id="IPR015422">
    <property type="entry name" value="PyrdxlP-dep_Trfase_small"/>
</dbReference>
<name>A0ABP9JT75_9NOCA</name>
<comment type="caution">
    <text evidence="5">The sequence shown here is derived from an EMBL/GenBank/DDBJ whole genome shotgun (WGS) entry which is preliminary data.</text>
</comment>
<protein>
    <submittedName>
        <fullName evidence="5">Succinyldiaminopimelate transaminase</fullName>
    </submittedName>
</protein>
<comment type="cofactor">
    <cofactor evidence="1">
        <name>pyridoxal 5'-phosphate</name>
        <dbReference type="ChEBI" id="CHEBI:597326"/>
    </cofactor>
</comment>
<dbReference type="PANTHER" id="PTHR42832:SF3">
    <property type="entry name" value="L-GLUTAMINE--4-(METHYLSULFANYL)-2-OXOBUTANOATE AMINOTRANSFERASE"/>
    <property type="match status" value="1"/>
</dbReference>
<evidence type="ECO:0000313" key="6">
    <source>
        <dbReference type="Proteomes" id="UP001500603"/>
    </source>
</evidence>
<evidence type="ECO:0000256" key="3">
    <source>
        <dbReference type="ARBA" id="ARBA00022679"/>
    </source>
</evidence>
<evidence type="ECO:0000259" key="4">
    <source>
        <dbReference type="Pfam" id="PF00155"/>
    </source>
</evidence>
<dbReference type="InterPro" id="IPR015424">
    <property type="entry name" value="PyrdxlP-dep_Trfase"/>
</dbReference>
<dbReference type="EMBL" id="BAABJM010000001">
    <property type="protein sequence ID" value="GAA5042354.1"/>
    <property type="molecule type" value="Genomic_DNA"/>
</dbReference>
<evidence type="ECO:0000256" key="2">
    <source>
        <dbReference type="ARBA" id="ARBA00022576"/>
    </source>
</evidence>
<dbReference type="Proteomes" id="UP001500603">
    <property type="component" value="Unassembled WGS sequence"/>
</dbReference>